<protein>
    <submittedName>
        <fullName evidence="1">DUF2306 domain-containing protein</fullName>
    </submittedName>
</protein>
<dbReference type="AlphaFoldDB" id="A0A433WKD2"/>
<name>A0A433WKD2_9BACT</name>
<evidence type="ECO:0000313" key="1">
    <source>
        <dbReference type="EMBL" id="NSL85964.1"/>
    </source>
</evidence>
<organism evidence="1 2">
    <name type="scientific">Chitinophaga solisilvae</name>
    <dbReference type="NCBI Taxonomy" id="1233460"/>
    <lineage>
        <taxon>Bacteria</taxon>
        <taxon>Pseudomonadati</taxon>
        <taxon>Bacteroidota</taxon>
        <taxon>Chitinophagia</taxon>
        <taxon>Chitinophagales</taxon>
        <taxon>Chitinophagaceae</taxon>
        <taxon>Chitinophaga</taxon>
    </lineage>
</organism>
<dbReference type="Pfam" id="PF10067">
    <property type="entry name" value="DUF2306"/>
    <property type="match status" value="1"/>
</dbReference>
<comment type="caution">
    <text evidence="1">The sequence shown here is derived from an EMBL/GenBank/DDBJ whole genome shotgun (WGS) entry which is preliminary data.</text>
</comment>
<dbReference type="InterPro" id="IPR018750">
    <property type="entry name" value="DUF2306_membrane"/>
</dbReference>
<reference evidence="1" key="1">
    <citation type="submission" date="2020-05" db="EMBL/GenBank/DDBJ databases">
        <title>Chitinophaga laudate sp. nov., isolated from a tropical peat swamp.</title>
        <authorList>
            <person name="Goh C.B.S."/>
            <person name="Lee M.S."/>
            <person name="Parimannan S."/>
            <person name="Pasbakhsh P."/>
            <person name="Yule C.M."/>
            <person name="Rajandas H."/>
            <person name="Loke S."/>
            <person name="Croft L."/>
            <person name="Tan J.B.L."/>
        </authorList>
    </citation>
    <scope>NUCLEOTIDE SEQUENCE</scope>
    <source>
        <strain evidence="1">Mgbs1</strain>
    </source>
</reference>
<accession>A0A433WKD2</accession>
<dbReference type="EMBL" id="RIAR02000001">
    <property type="protein sequence ID" value="NSL85964.1"/>
    <property type="molecule type" value="Genomic_DNA"/>
</dbReference>
<evidence type="ECO:0000313" key="2">
    <source>
        <dbReference type="Proteomes" id="UP000281028"/>
    </source>
</evidence>
<keyword evidence="2" id="KW-1185">Reference proteome</keyword>
<dbReference type="OrthoDB" id="6385003at2"/>
<proteinExistence type="predicted"/>
<gene>
    <name evidence="1" type="ORF">ECE50_003915</name>
</gene>
<sequence length="216" mass="24184">MNRDKKIRRMARLLRVLSFLLAAIGLVMVIRRVLVVSGSLASFNPSGGKPFDHGFTENPLLTFIHILPGAIFMLLGPLQFIPRLRSRFPAFHRTSGRIFIISAYITGISAVMMPFVMLPIGGINEAAASILFGCWFLLALSMAWYHILHQHTGLHREWMIRAFATGLAVSTVRPIIALFFGFSGLPPQVFFGTAFWIGFTLHLIIAEGWINFSRRA</sequence>
<dbReference type="Proteomes" id="UP000281028">
    <property type="component" value="Unassembled WGS sequence"/>
</dbReference>